<dbReference type="AlphaFoldDB" id="A0A417YRS4"/>
<dbReference type="EMBL" id="QWEG01000010">
    <property type="protein sequence ID" value="RHW37398.1"/>
    <property type="molecule type" value="Genomic_DNA"/>
</dbReference>
<reference evidence="1 2" key="1">
    <citation type="journal article" date="2017" name="Int. J. Syst. Evol. Microbiol.">
        <title>Bacillus notoginsengisoli sp. nov., a novel bacterium isolated from the rhizosphere of Panax notoginseng.</title>
        <authorList>
            <person name="Zhang M.Y."/>
            <person name="Cheng J."/>
            <person name="Cai Y."/>
            <person name="Zhang T.Y."/>
            <person name="Wu Y.Y."/>
            <person name="Manikprabhu D."/>
            <person name="Li W.J."/>
            <person name="Zhang Y.X."/>
        </authorList>
    </citation>
    <scope>NUCLEOTIDE SEQUENCE [LARGE SCALE GENOMIC DNA]</scope>
    <source>
        <strain evidence="1 2">JCM 30743</strain>
    </source>
</reference>
<gene>
    <name evidence="1" type="ORF">D1B31_16300</name>
</gene>
<evidence type="ECO:0000313" key="1">
    <source>
        <dbReference type="EMBL" id="RHW37398.1"/>
    </source>
</evidence>
<evidence type="ECO:0000313" key="2">
    <source>
        <dbReference type="Proteomes" id="UP000284416"/>
    </source>
</evidence>
<comment type="caution">
    <text evidence="1">The sequence shown here is derived from an EMBL/GenBank/DDBJ whole genome shotgun (WGS) entry which is preliminary data.</text>
</comment>
<organism evidence="1 2">
    <name type="scientific">Neobacillus notoginsengisoli</name>
    <dbReference type="NCBI Taxonomy" id="1578198"/>
    <lineage>
        <taxon>Bacteria</taxon>
        <taxon>Bacillati</taxon>
        <taxon>Bacillota</taxon>
        <taxon>Bacilli</taxon>
        <taxon>Bacillales</taxon>
        <taxon>Bacillaceae</taxon>
        <taxon>Neobacillus</taxon>
    </lineage>
</organism>
<dbReference type="OrthoDB" id="2898391at2"/>
<sequence length="60" mass="7329">MDWDFYFYVAETLLGWSRDSFFNSTPAHWLKQYIMHLKFTNPKALNPEKEVHYLDQTPFL</sequence>
<name>A0A417YRS4_9BACI</name>
<proteinExistence type="predicted"/>
<keyword evidence="2" id="KW-1185">Reference proteome</keyword>
<protein>
    <submittedName>
        <fullName evidence="1">Uncharacterized protein</fullName>
    </submittedName>
</protein>
<accession>A0A417YRS4</accession>
<dbReference type="Proteomes" id="UP000284416">
    <property type="component" value="Unassembled WGS sequence"/>
</dbReference>